<dbReference type="EMBL" id="KV784369">
    <property type="protein sequence ID" value="OEU11100.1"/>
    <property type="molecule type" value="Genomic_DNA"/>
</dbReference>
<dbReference type="InParanoid" id="A0A1E7EYL0"/>
<evidence type="ECO:0000313" key="1">
    <source>
        <dbReference type="EMBL" id="OEU11100.1"/>
    </source>
</evidence>
<sequence length="314" mass="32825">MATSWALVWEGEILTMFEYEKSVNTDGVTFIEESCYEALAPFCAEAASGPAIASVIGAGGGGAVVAGGAAGAGEVLWGGVAMAAGAPLDAALLCVGIYVVLWKTGGFAWPMDWTSWRNEKTIDLIEGDDKKPWLMWTEEGTGQVWVYPYATQEDSHNDSINWVCDRVLMKWDPTTAQPKEMGRWGPGLAKSTIDQTANSAMHKQYQKNVDNYMKAKGLSSTSVSVEHLIIFCKRFQAWKAKQAAEEDALIAAGLGLNPVAVAEGIAAAKAAAAAKATAAAKAAALDPASAALAATAATATATKQEVPGDCGGMP</sequence>
<protein>
    <submittedName>
        <fullName evidence="1">Uncharacterized protein</fullName>
    </submittedName>
</protein>
<dbReference type="Proteomes" id="UP000095751">
    <property type="component" value="Unassembled WGS sequence"/>
</dbReference>
<accession>A0A1E7EYL0</accession>
<name>A0A1E7EYL0_9STRA</name>
<organism evidence="1 2">
    <name type="scientific">Fragilariopsis cylindrus CCMP1102</name>
    <dbReference type="NCBI Taxonomy" id="635003"/>
    <lineage>
        <taxon>Eukaryota</taxon>
        <taxon>Sar</taxon>
        <taxon>Stramenopiles</taxon>
        <taxon>Ochrophyta</taxon>
        <taxon>Bacillariophyta</taxon>
        <taxon>Bacillariophyceae</taxon>
        <taxon>Bacillariophycidae</taxon>
        <taxon>Bacillariales</taxon>
        <taxon>Bacillariaceae</taxon>
        <taxon>Fragilariopsis</taxon>
    </lineage>
</organism>
<proteinExistence type="predicted"/>
<gene>
    <name evidence="1" type="ORF">FRACYDRAFT_246205</name>
</gene>
<dbReference type="AlphaFoldDB" id="A0A1E7EYL0"/>
<keyword evidence="2" id="KW-1185">Reference proteome</keyword>
<evidence type="ECO:0000313" key="2">
    <source>
        <dbReference type="Proteomes" id="UP000095751"/>
    </source>
</evidence>
<dbReference type="KEGG" id="fcy:FRACYDRAFT_246205"/>
<reference evidence="1 2" key="1">
    <citation type="submission" date="2016-09" db="EMBL/GenBank/DDBJ databases">
        <title>Extensive genetic diversity and differential bi-allelic expression allows diatom success in the polar Southern Ocean.</title>
        <authorList>
            <consortium name="DOE Joint Genome Institute"/>
            <person name="Mock T."/>
            <person name="Otillar R.P."/>
            <person name="Strauss J."/>
            <person name="Dupont C."/>
            <person name="Frickenhaus S."/>
            <person name="Maumus F."/>
            <person name="Mcmullan M."/>
            <person name="Sanges R."/>
            <person name="Schmutz J."/>
            <person name="Toseland A."/>
            <person name="Valas R."/>
            <person name="Veluchamy A."/>
            <person name="Ward B.J."/>
            <person name="Allen A."/>
            <person name="Barry K."/>
            <person name="Falciatore A."/>
            <person name="Ferrante M."/>
            <person name="Fortunato A.E."/>
            <person name="Gloeckner G."/>
            <person name="Gruber A."/>
            <person name="Hipkin R."/>
            <person name="Janech M."/>
            <person name="Kroth P."/>
            <person name="Leese F."/>
            <person name="Lindquist E."/>
            <person name="Lyon B.R."/>
            <person name="Martin J."/>
            <person name="Mayer C."/>
            <person name="Parker M."/>
            <person name="Quesneville H."/>
            <person name="Raymond J."/>
            <person name="Uhlig C."/>
            <person name="Valentin K.U."/>
            <person name="Worden A.Z."/>
            <person name="Armbrust E.V."/>
            <person name="Bowler C."/>
            <person name="Green B."/>
            <person name="Moulton V."/>
            <person name="Van Oosterhout C."/>
            <person name="Grigoriev I."/>
        </authorList>
    </citation>
    <scope>NUCLEOTIDE SEQUENCE [LARGE SCALE GENOMIC DNA]</scope>
    <source>
        <strain evidence="1 2">CCMP1102</strain>
    </source>
</reference>